<dbReference type="PANTHER" id="PTHR37685">
    <property type="entry name" value="GEO11136P1-RELATED"/>
    <property type="match status" value="1"/>
</dbReference>
<dbReference type="PROSITE" id="PS51257">
    <property type="entry name" value="PROKAR_LIPOPROTEIN"/>
    <property type="match status" value="1"/>
</dbReference>
<accession>A0A7R8V1T8</accession>
<evidence type="ECO:0000256" key="1">
    <source>
        <dbReference type="SAM" id="SignalP"/>
    </source>
</evidence>
<dbReference type="Proteomes" id="UP000594454">
    <property type="component" value="Chromosome 5"/>
</dbReference>
<protein>
    <submittedName>
        <fullName evidence="2">Uncharacterized protein</fullName>
    </submittedName>
</protein>
<evidence type="ECO:0000313" key="3">
    <source>
        <dbReference type="Proteomes" id="UP000594454"/>
    </source>
</evidence>
<dbReference type="EMBL" id="LR899013">
    <property type="protein sequence ID" value="CAD7090552.1"/>
    <property type="molecule type" value="Genomic_DNA"/>
</dbReference>
<feature type="chain" id="PRO_5030691514" evidence="1">
    <location>
        <begin position="17"/>
        <end position="168"/>
    </location>
</feature>
<dbReference type="OrthoDB" id="8192785at2759"/>
<keyword evidence="1" id="KW-0732">Signal</keyword>
<dbReference type="InterPro" id="IPR031734">
    <property type="entry name" value="MBF2"/>
</dbReference>
<name>A0A7R8V1T8_HERIL</name>
<proteinExistence type="predicted"/>
<sequence>MASLVKAVTILSAVLAVGVSCPNGNNPDVIDKVVIGVRGVNNTKDCLLDAPLTRVISNLHNHSLGCPDHEWGCIVNYKFGSRVPNDYLLARSEICKKVKDRQDIYVNVIYPQAGCGKTVSYVEINAVQGRKSGHAKIVEGGIGKRYIKIEVLAEQTKYFKLEAAIYGK</sequence>
<dbReference type="PANTHER" id="PTHR37685:SF1">
    <property type="entry name" value="GEO11136P1-RELATED"/>
    <property type="match status" value="1"/>
</dbReference>
<gene>
    <name evidence="2" type="ORF">HERILL_LOCUS13025</name>
</gene>
<evidence type="ECO:0000313" key="2">
    <source>
        <dbReference type="EMBL" id="CAD7090552.1"/>
    </source>
</evidence>
<organism evidence="2 3">
    <name type="scientific">Hermetia illucens</name>
    <name type="common">Black soldier fly</name>
    <dbReference type="NCBI Taxonomy" id="343691"/>
    <lineage>
        <taxon>Eukaryota</taxon>
        <taxon>Metazoa</taxon>
        <taxon>Ecdysozoa</taxon>
        <taxon>Arthropoda</taxon>
        <taxon>Hexapoda</taxon>
        <taxon>Insecta</taxon>
        <taxon>Pterygota</taxon>
        <taxon>Neoptera</taxon>
        <taxon>Endopterygota</taxon>
        <taxon>Diptera</taxon>
        <taxon>Brachycera</taxon>
        <taxon>Stratiomyomorpha</taxon>
        <taxon>Stratiomyidae</taxon>
        <taxon>Hermetiinae</taxon>
        <taxon>Hermetia</taxon>
    </lineage>
</organism>
<dbReference type="AlphaFoldDB" id="A0A7R8V1T8"/>
<keyword evidence="3" id="KW-1185">Reference proteome</keyword>
<dbReference type="Pfam" id="PF15868">
    <property type="entry name" value="MBF2"/>
    <property type="match status" value="1"/>
</dbReference>
<dbReference type="InParanoid" id="A0A7R8V1T8"/>
<reference evidence="2 3" key="1">
    <citation type="submission" date="2020-11" db="EMBL/GenBank/DDBJ databases">
        <authorList>
            <person name="Wallbank WR R."/>
            <person name="Pardo Diaz C."/>
            <person name="Kozak K."/>
            <person name="Martin S."/>
            <person name="Jiggins C."/>
            <person name="Moest M."/>
            <person name="Warren A I."/>
            <person name="Generalovic N T."/>
            <person name="Byers J.R.P. K."/>
            <person name="Montejo-Kovacevich G."/>
            <person name="Yen C E."/>
        </authorList>
    </citation>
    <scope>NUCLEOTIDE SEQUENCE [LARGE SCALE GENOMIC DNA]</scope>
</reference>
<feature type="signal peptide" evidence="1">
    <location>
        <begin position="1"/>
        <end position="16"/>
    </location>
</feature>